<reference evidence="7 8" key="1">
    <citation type="journal article" date="2019" name="Nat. Ecol. Evol.">
        <title>Megaphylogeny resolves global patterns of mushroom evolution.</title>
        <authorList>
            <person name="Varga T."/>
            <person name="Krizsan K."/>
            <person name="Foldi C."/>
            <person name="Dima B."/>
            <person name="Sanchez-Garcia M."/>
            <person name="Sanchez-Ramirez S."/>
            <person name="Szollosi G.J."/>
            <person name="Szarkandi J.G."/>
            <person name="Papp V."/>
            <person name="Albert L."/>
            <person name="Andreopoulos W."/>
            <person name="Angelini C."/>
            <person name="Antonin V."/>
            <person name="Barry K.W."/>
            <person name="Bougher N.L."/>
            <person name="Buchanan P."/>
            <person name="Buyck B."/>
            <person name="Bense V."/>
            <person name="Catcheside P."/>
            <person name="Chovatia M."/>
            <person name="Cooper J."/>
            <person name="Damon W."/>
            <person name="Desjardin D."/>
            <person name="Finy P."/>
            <person name="Geml J."/>
            <person name="Haridas S."/>
            <person name="Hughes K."/>
            <person name="Justo A."/>
            <person name="Karasinski D."/>
            <person name="Kautmanova I."/>
            <person name="Kiss B."/>
            <person name="Kocsube S."/>
            <person name="Kotiranta H."/>
            <person name="LaButti K.M."/>
            <person name="Lechner B.E."/>
            <person name="Liimatainen K."/>
            <person name="Lipzen A."/>
            <person name="Lukacs Z."/>
            <person name="Mihaltcheva S."/>
            <person name="Morgado L.N."/>
            <person name="Niskanen T."/>
            <person name="Noordeloos M.E."/>
            <person name="Ohm R.A."/>
            <person name="Ortiz-Santana B."/>
            <person name="Ovrebo C."/>
            <person name="Racz N."/>
            <person name="Riley R."/>
            <person name="Savchenko A."/>
            <person name="Shiryaev A."/>
            <person name="Soop K."/>
            <person name="Spirin V."/>
            <person name="Szebenyi C."/>
            <person name="Tomsovsky M."/>
            <person name="Tulloss R.E."/>
            <person name="Uehling J."/>
            <person name="Grigoriev I.V."/>
            <person name="Vagvolgyi C."/>
            <person name="Papp T."/>
            <person name="Martin F.M."/>
            <person name="Miettinen O."/>
            <person name="Hibbett D.S."/>
            <person name="Nagy L.G."/>
        </authorList>
    </citation>
    <scope>NUCLEOTIDE SEQUENCE [LARGE SCALE GENOMIC DNA]</scope>
    <source>
        <strain evidence="7 8">OMC1185</strain>
    </source>
</reference>
<dbReference type="OrthoDB" id="2802511at2759"/>
<evidence type="ECO:0000256" key="1">
    <source>
        <dbReference type="ARBA" id="ARBA00022527"/>
    </source>
</evidence>
<comment type="similarity">
    <text evidence="5">Belongs to the protein kinase superfamily.</text>
</comment>
<gene>
    <name evidence="7" type="ORF">OE88DRAFT_1313527</name>
</gene>
<dbReference type="AlphaFoldDB" id="A0A5C3N6Q0"/>
<sequence length="447" mass="50570">MDPISLIHTIISVGLYVKGVADKVQQNREECERLSTHISEVLDFIEEQLGQLANKLSTTLDGLGDQSRFKRILWKDDVTNQIGKVYKGLSEALSLFQLGSSIDMHRVMRENEEARQSDTEFMRESFEKLDQNDYEIMRALSIQRSEAQDGILSVQQKLESLEDVIERRFFERILNAMVRISGPMATIPEDFVITAFDIIVHEDKKLGQGGFATVYQGDWKGAVVAVKVIDSGVHEMVFRKEIRVWKDLRHPNILQFLGACYTGERRFAVCVYKENGDVLNYLQANPEVNRIQLLYEASQGLSYLHGRRVIHGDLKANNILVDAYGIACLSDFGLAKVKAQTKTLAPSQSLGTARWASPEQMSRGALNEKTDIYSFGMTMYEASRSSFNPSQTVGYQVLLGFHRRAAIRSCAERSAVYSDRGARPKARAAIGPRHNTPWSRRYRMGID</sequence>
<name>A0A5C3N6Q0_9AGAM</name>
<dbReference type="GO" id="GO:0005524">
    <property type="term" value="F:ATP binding"/>
    <property type="evidence" value="ECO:0007669"/>
    <property type="project" value="UniProtKB-UniRule"/>
</dbReference>
<keyword evidence="8" id="KW-1185">Reference proteome</keyword>
<organism evidence="7 8">
    <name type="scientific">Heliocybe sulcata</name>
    <dbReference type="NCBI Taxonomy" id="5364"/>
    <lineage>
        <taxon>Eukaryota</taxon>
        <taxon>Fungi</taxon>
        <taxon>Dikarya</taxon>
        <taxon>Basidiomycota</taxon>
        <taxon>Agaricomycotina</taxon>
        <taxon>Agaricomycetes</taxon>
        <taxon>Gloeophyllales</taxon>
        <taxon>Gloeophyllaceae</taxon>
        <taxon>Heliocybe</taxon>
    </lineage>
</organism>
<dbReference type="PANTHER" id="PTHR44329">
    <property type="entry name" value="SERINE/THREONINE-PROTEIN KINASE TNNI3K-RELATED"/>
    <property type="match status" value="1"/>
</dbReference>
<dbReference type="InterPro" id="IPR059179">
    <property type="entry name" value="MLKL-like_MCAfunc"/>
</dbReference>
<evidence type="ECO:0000256" key="4">
    <source>
        <dbReference type="PROSITE-ProRule" id="PRU10141"/>
    </source>
</evidence>
<dbReference type="InterPro" id="IPR011009">
    <property type="entry name" value="Kinase-like_dom_sf"/>
</dbReference>
<keyword evidence="1 5" id="KW-0723">Serine/threonine-protein kinase</keyword>
<evidence type="ECO:0000313" key="8">
    <source>
        <dbReference type="Proteomes" id="UP000305948"/>
    </source>
</evidence>
<dbReference type="SUPFAM" id="SSF56112">
    <property type="entry name" value="Protein kinase-like (PK-like)"/>
    <property type="match status" value="1"/>
</dbReference>
<protein>
    <submittedName>
        <fullName evidence="7">Kinase-like protein</fullName>
    </submittedName>
</protein>
<keyword evidence="7" id="KW-0418">Kinase</keyword>
<accession>A0A5C3N6Q0</accession>
<evidence type="ECO:0000259" key="6">
    <source>
        <dbReference type="PROSITE" id="PS50011"/>
    </source>
</evidence>
<dbReference type="SMART" id="SM00220">
    <property type="entry name" value="S_TKc"/>
    <property type="match status" value="1"/>
</dbReference>
<evidence type="ECO:0000256" key="2">
    <source>
        <dbReference type="ARBA" id="ARBA00022741"/>
    </source>
</evidence>
<dbReference type="CDD" id="cd21037">
    <property type="entry name" value="MLKL_NTD"/>
    <property type="match status" value="1"/>
</dbReference>
<dbReference type="PROSITE" id="PS50011">
    <property type="entry name" value="PROTEIN_KINASE_DOM"/>
    <property type="match status" value="1"/>
</dbReference>
<dbReference type="Proteomes" id="UP000305948">
    <property type="component" value="Unassembled WGS sequence"/>
</dbReference>
<dbReference type="GO" id="GO:0004674">
    <property type="term" value="F:protein serine/threonine kinase activity"/>
    <property type="evidence" value="ECO:0007669"/>
    <property type="project" value="UniProtKB-KW"/>
</dbReference>
<dbReference type="EMBL" id="ML213508">
    <property type="protein sequence ID" value="TFK52892.1"/>
    <property type="molecule type" value="Genomic_DNA"/>
</dbReference>
<dbReference type="InterPro" id="IPR051681">
    <property type="entry name" value="Ser/Thr_Kinases-Pseudokinases"/>
</dbReference>
<dbReference type="InterPro" id="IPR017441">
    <property type="entry name" value="Protein_kinase_ATP_BS"/>
</dbReference>
<evidence type="ECO:0000256" key="3">
    <source>
        <dbReference type="ARBA" id="ARBA00022840"/>
    </source>
</evidence>
<feature type="binding site" evidence="4">
    <location>
        <position position="227"/>
    </location>
    <ligand>
        <name>ATP</name>
        <dbReference type="ChEBI" id="CHEBI:30616"/>
    </ligand>
</feature>
<keyword evidence="2 4" id="KW-0547">Nucleotide-binding</keyword>
<dbReference type="InterPro" id="IPR008271">
    <property type="entry name" value="Ser/Thr_kinase_AS"/>
</dbReference>
<proteinExistence type="inferred from homology"/>
<feature type="domain" description="Protein kinase" evidence="6">
    <location>
        <begin position="200"/>
        <end position="447"/>
    </location>
</feature>
<dbReference type="Pfam" id="PF07714">
    <property type="entry name" value="PK_Tyr_Ser-Thr"/>
    <property type="match status" value="1"/>
</dbReference>
<evidence type="ECO:0000313" key="7">
    <source>
        <dbReference type="EMBL" id="TFK52892.1"/>
    </source>
</evidence>
<dbReference type="STRING" id="5364.A0A5C3N6Q0"/>
<keyword evidence="7" id="KW-0808">Transferase</keyword>
<dbReference type="Gene3D" id="1.10.510.10">
    <property type="entry name" value="Transferase(Phosphotransferase) domain 1"/>
    <property type="match status" value="1"/>
</dbReference>
<keyword evidence="3 4" id="KW-0067">ATP-binding</keyword>
<evidence type="ECO:0000256" key="5">
    <source>
        <dbReference type="RuleBase" id="RU000304"/>
    </source>
</evidence>
<dbReference type="InterPro" id="IPR001245">
    <property type="entry name" value="Ser-Thr/Tyr_kinase_cat_dom"/>
</dbReference>
<dbReference type="InterPro" id="IPR000719">
    <property type="entry name" value="Prot_kinase_dom"/>
</dbReference>
<dbReference type="PROSITE" id="PS00108">
    <property type="entry name" value="PROTEIN_KINASE_ST"/>
    <property type="match status" value="1"/>
</dbReference>
<dbReference type="PROSITE" id="PS00107">
    <property type="entry name" value="PROTEIN_KINASE_ATP"/>
    <property type="match status" value="1"/>
</dbReference>